<keyword evidence="3" id="KW-1185">Reference proteome</keyword>
<dbReference type="EMBL" id="JAUEPS010000013">
    <property type="protein sequence ID" value="KAK0460282.1"/>
    <property type="molecule type" value="Genomic_DNA"/>
</dbReference>
<protein>
    <submittedName>
        <fullName evidence="2">Uncharacterized protein</fullName>
    </submittedName>
</protein>
<gene>
    <name evidence="2" type="ORF">EV420DRAFT_258132</name>
</gene>
<dbReference type="RefSeq" id="XP_060332408.1">
    <property type="nucleotide sequence ID" value="XM_060481454.1"/>
</dbReference>
<dbReference type="AlphaFoldDB" id="A0AA39KFL4"/>
<reference evidence="2" key="1">
    <citation type="submission" date="2023-06" db="EMBL/GenBank/DDBJ databases">
        <authorList>
            <consortium name="Lawrence Berkeley National Laboratory"/>
            <person name="Ahrendt S."/>
            <person name="Sahu N."/>
            <person name="Indic B."/>
            <person name="Wong-Bajracharya J."/>
            <person name="Merenyi Z."/>
            <person name="Ke H.-M."/>
            <person name="Monk M."/>
            <person name="Kocsube S."/>
            <person name="Drula E."/>
            <person name="Lipzen A."/>
            <person name="Balint B."/>
            <person name="Henrissat B."/>
            <person name="Andreopoulos B."/>
            <person name="Martin F.M."/>
            <person name="Harder C.B."/>
            <person name="Rigling D."/>
            <person name="Ford K.L."/>
            <person name="Foster G.D."/>
            <person name="Pangilinan J."/>
            <person name="Papanicolaou A."/>
            <person name="Barry K."/>
            <person name="LaButti K."/>
            <person name="Viragh M."/>
            <person name="Koriabine M."/>
            <person name="Yan M."/>
            <person name="Riley R."/>
            <person name="Champramary S."/>
            <person name="Plett K.L."/>
            <person name="Tsai I.J."/>
            <person name="Slot J."/>
            <person name="Sipos G."/>
            <person name="Plett J."/>
            <person name="Nagy L.G."/>
            <person name="Grigoriev I.V."/>
        </authorList>
    </citation>
    <scope>NUCLEOTIDE SEQUENCE</scope>
    <source>
        <strain evidence="2">CCBAS 213</strain>
    </source>
</reference>
<dbReference type="GeneID" id="85365002"/>
<comment type="caution">
    <text evidence="2">The sequence shown here is derived from an EMBL/GenBank/DDBJ whole genome shotgun (WGS) entry which is preliminary data.</text>
</comment>
<proteinExistence type="predicted"/>
<evidence type="ECO:0000313" key="2">
    <source>
        <dbReference type="EMBL" id="KAK0460282.1"/>
    </source>
</evidence>
<sequence length="177" mass="19353">MLAVLLLFILFVPHAASWQFQFNGTAVANASASVTWTRDADDSTTVGFAFRLRRPDVLPSTTTIPYWCQFGGIEETKGTFFVQFFTEGSYIAEAMKIQALQTTNSSSDILGTSDIISVQAPDSPAPTAQDVLTLNFAAAKAVQVSNPQTLVAIRFMFHRGPNDLQNIDDDICSIYDT</sequence>
<organism evidence="2 3">
    <name type="scientific">Armillaria tabescens</name>
    <name type="common">Ringless honey mushroom</name>
    <name type="synonym">Agaricus tabescens</name>
    <dbReference type="NCBI Taxonomy" id="1929756"/>
    <lineage>
        <taxon>Eukaryota</taxon>
        <taxon>Fungi</taxon>
        <taxon>Dikarya</taxon>
        <taxon>Basidiomycota</taxon>
        <taxon>Agaricomycotina</taxon>
        <taxon>Agaricomycetes</taxon>
        <taxon>Agaricomycetidae</taxon>
        <taxon>Agaricales</taxon>
        <taxon>Marasmiineae</taxon>
        <taxon>Physalacriaceae</taxon>
        <taxon>Desarmillaria</taxon>
    </lineage>
</organism>
<evidence type="ECO:0000313" key="3">
    <source>
        <dbReference type="Proteomes" id="UP001175211"/>
    </source>
</evidence>
<feature type="chain" id="PRO_5041437847" evidence="1">
    <location>
        <begin position="18"/>
        <end position="177"/>
    </location>
</feature>
<accession>A0AA39KFL4</accession>
<evidence type="ECO:0000256" key="1">
    <source>
        <dbReference type="SAM" id="SignalP"/>
    </source>
</evidence>
<feature type="signal peptide" evidence="1">
    <location>
        <begin position="1"/>
        <end position="17"/>
    </location>
</feature>
<name>A0AA39KFL4_ARMTA</name>
<keyword evidence="1" id="KW-0732">Signal</keyword>
<dbReference type="Proteomes" id="UP001175211">
    <property type="component" value="Unassembled WGS sequence"/>
</dbReference>